<sequence length="134" mass="15091">MAAHLKSFSVWLTFLQDLVGLGVRDALDSDEVLFGRERQALDGVEACLLELFAIRCRDSKFLNCYQLATSRPEREREAASLTSSLWTPTGPAQASSIWLAEVRFSPPADMVMLIYPVSRSVKKRSGRKDKVARW</sequence>
<dbReference type="RefSeq" id="XP_025375336.1">
    <property type="nucleotide sequence ID" value="XM_025518125.1"/>
</dbReference>
<protein>
    <submittedName>
        <fullName evidence="2">Uncharacterized protein</fullName>
    </submittedName>
</protein>
<dbReference type="GeneID" id="37040041"/>
<dbReference type="AlphaFoldDB" id="A0A316YHP0"/>
<dbReference type="InParanoid" id="A0A316YHP0"/>
<gene>
    <name evidence="2" type="ORF">FA10DRAFT_155542</name>
</gene>
<evidence type="ECO:0000313" key="3">
    <source>
        <dbReference type="Proteomes" id="UP000245768"/>
    </source>
</evidence>
<evidence type="ECO:0000313" key="2">
    <source>
        <dbReference type="EMBL" id="PWN88138.1"/>
    </source>
</evidence>
<keyword evidence="3" id="KW-1185">Reference proteome</keyword>
<name>A0A316YHP0_9BASI</name>
<organism evidence="2 3">
    <name type="scientific">Acaromyces ingoldii</name>
    <dbReference type="NCBI Taxonomy" id="215250"/>
    <lineage>
        <taxon>Eukaryota</taxon>
        <taxon>Fungi</taxon>
        <taxon>Dikarya</taxon>
        <taxon>Basidiomycota</taxon>
        <taxon>Ustilaginomycotina</taxon>
        <taxon>Exobasidiomycetes</taxon>
        <taxon>Exobasidiales</taxon>
        <taxon>Cryptobasidiaceae</taxon>
        <taxon>Acaromyces</taxon>
    </lineage>
</organism>
<dbReference type="Proteomes" id="UP000245768">
    <property type="component" value="Unassembled WGS sequence"/>
</dbReference>
<dbReference type="EMBL" id="KZ819638">
    <property type="protein sequence ID" value="PWN88138.1"/>
    <property type="molecule type" value="Genomic_DNA"/>
</dbReference>
<evidence type="ECO:0000256" key="1">
    <source>
        <dbReference type="SAM" id="SignalP"/>
    </source>
</evidence>
<accession>A0A316YHP0</accession>
<reference evidence="2 3" key="1">
    <citation type="journal article" date="2018" name="Mol. Biol. Evol.">
        <title>Broad Genomic Sampling Reveals a Smut Pathogenic Ancestry of the Fungal Clade Ustilaginomycotina.</title>
        <authorList>
            <person name="Kijpornyongpan T."/>
            <person name="Mondo S.J."/>
            <person name="Barry K."/>
            <person name="Sandor L."/>
            <person name="Lee J."/>
            <person name="Lipzen A."/>
            <person name="Pangilinan J."/>
            <person name="LaButti K."/>
            <person name="Hainaut M."/>
            <person name="Henrissat B."/>
            <person name="Grigoriev I.V."/>
            <person name="Spatafora J.W."/>
            <person name="Aime M.C."/>
        </authorList>
    </citation>
    <scope>NUCLEOTIDE SEQUENCE [LARGE SCALE GENOMIC DNA]</scope>
    <source>
        <strain evidence="2 3">MCA 4198</strain>
    </source>
</reference>
<feature type="signal peptide" evidence="1">
    <location>
        <begin position="1"/>
        <end position="20"/>
    </location>
</feature>
<feature type="chain" id="PRO_5016356652" evidence="1">
    <location>
        <begin position="21"/>
        <end position="134"/>
    </location>
</feature>
<keyword evidence="1" id="KW-0732">Signal</keyword>
<proteinExistence type="predicted"/>